<dbReference type="NCBIfam" id="TIGR03624">
    <property type="entry name" value="putative hydrolase"/>
    <property type="match status" value="1"/>
</dbReference>
<dbReference type="Proteomes" id="UP000273044">
    <property type="component" value="Chromosome"/>
</dbReference>
<dbReference type="OrthoDB" id="8478472at2"/>
<gene>
    <name evidence="2" type="ORF">J5A53_06185</name>
    <name evidence="3" type="ORF">NCTC12967_01883</name>
</gene>
<keyword evidence="2" id="KW-0645">Protease</keyword>
<accession>A0A3N4D3J5</accession>
<keyword evidence="1" id="KW-0175">Coiled coil</keyword>
<evidence type="ECO:0000256" key="1">
    <source>
        <dbReference type="SAM" id="Coils"/>
    </source>
</evidence>
<sequence length="435" mass="47975">MSTPGGFDFEQLRRMMEQLGLNAEDLDINELMKQMQRLQASGGIRFGITPAAQDPDAAWRTTITAARHLASELGPDPSLSPGEKLAIVDAERLAQSWLDPVTRFASSGTPPVTLRREDWIESTSAGWRRLVEPIIDGLADALQRGTATPEDPQFADLSSMLAPMMRTSASLIYRDRLGKVLASVAGSTLTGSEVGISLAQGSAVTVLPANIAEFTRDLDLPDGDVMLYLLLREASRQRLFHGVGWLSPQLDALLAHYAREIRIDFEALSSQLDIGGEEVSLEDIVAVGEKVRGSFFKPASTELQLEILGRLEVLLALIEGWVDHVTNRAASSWMTNSAQLDEVVRRRRASAGPTREVFQDLLGLELRPRLVRDAENLWAAMEHRHGATERDGVWQHPDMLPTARHLEDPLSYVHPAHRGDDDGDFDAELRKLLGE</sequence>
<evidence type="ECO:0000313" key="4">
    <source>
        <dbReference type="Proteomes" id="UP000273044"/>
    </source>
</evidence>
<keyword evidence="2" id="KW-0482">Metalloprotease</keyword>
<dbReference type="OMA" id="HPDMLPT"/>
<organism evidence="3 4">
    <name type="scientific">Arachnia propionica</name>
    <dbReference type="NCBI Taxonomy" id="1750"/>
    <lineage>
        <taxon>Bacteria</taxon>
        <taxon>Bacillati</taxon>
        <taxon>Actinomycetota</taxon>
        <taxon>Actinomycetes</taxon>
        <taxon>Propionibacteriales</taxon>
        <taxon>Propionibacteriaceae</taxon>
        <taxon>Arachnia</taxon>
    </lineage>
</organism>
<dbReference type="SUPFAM" id="SSF55486">
    <property type="entry name" value="Metalloproteases ('zincins'), catalytic domain"/>
    <property type="match status" value="1"/>
</dbReference>
<reference evidence="2" key="2">
    <citation type="submission" date="2021-03" db="EMBL/GenBank/DDBJ databases">
        <title>Human Oral Microbial Genomes.</title>
        <authorList>
            <person name="Johnston C.D."/>
            <person name="Chen T."/>
            <person name="Dewhirst F.E."/>
        </authorList>
    </citation>
    <scope>NUCLEOTIDE SEQUENCE</scope>
    <source>
        <strain evidence="2">F0714</strain>
    </source>
</reference>
<dbReference type="Pfam" id="PF10103">
    <property type="entry name" value="Zincin_2"/>
    <property type="match status" value="1"/>
</dbReference>
<dbReference type="Proteomes" id="UP000677180">
    <property type="component" value="Chromosome"/>
</dbReference>
<dbReference type="EMBL" id="CP072385">
    <property type="protein sequence ID" value="QUC12269.1"/>
    <property type="molecule type" value="Genomic_DNA"/>
</dbReference>
<keyword evidence="4" id="KW-1185">Reference proteome</keyword>
<dbReference type="RefSeq" id="WP_014846940.1">
    <property type="nucleotide sequence ID" value="NZ_CAJZDL010000055.1"/>
</dbReference>
<dbReference type="PANTHER" id="PTHR39420">
    <property type="match status" value="1"/>
</dbReference>
<reference evidence="3 4" key="1">
    <citation type="submission" date="2018-12" db="EMBL/GenBank/DDBJ databases">
        <authorList>
            <consortium name="Pathogen Informatics"/>
        </authorList>
    </citation>
    <scope>NUCLEOTIDE SEQUENCE [LARGE SCALE GENOMIC DNA]</scope>
    <source>
        <strain evidence="3 4">NCTC12967</strain>
    </source>
</reference>
<dbReference type="EMBL" id="LR134406">
    <property type="protein sequence ID" value="VEH70581.1"/>
    <property type="molecule type" value="Genomic_DNA"/>
</dbReference>
<proteinExistence type="predicted"/>
<name>A0A3N4D3J5_9ACTN</name>
<keyword evidence="2" id="KW-0378">Hydrolase</keyword>
<dbReference type="PANTHER" id="PTHR39420:SF2">
    <property type="entry name" value="HYDROLASE"/>
    <property type="match status" value="1"/>
</dbReference>
<dbReference type="GO" id="GO:0008237">
    <property type="term" value="F:metallopeptidase activity"/>
    <property type="evidence" value="ECO:0007669"/>
    <property type="project" value="UniProtKB-KW"/>
</dbReference>
<evidence type="ECO:0000313" key="2">
    <source>
        <dbReference type="EMBL" id="QUC12269.1"/>
    </source>
</evidence>
<evidence type="ECO:0000313" key="3">
    <source>
        <dbReference type="EMBL" id="VEH70581.1"/>
    </source>
</evidence>
<dbReference type="Gene3D" id="1.20.150.30">
    <property type="entry name" value="Zincin-like metallopeptidase, N-terminal domain"/>
    <property type="match status" value="1"/>
</dbReference>
<dbReference type="InterPro" id="IPR018766">
    <property type="entry name" value="Zinicin_2"/>
</dbReference>
<dbReference type="GeneID" id="64407337"/>
<dbReference type="AlphaFoldDB" id="A0A3N4D3J5"/>
<feature type="coiled-coil region" evidence="1">
    <location>
        <begin position="9"/>
        <end position="41"/>
    </location>
</feature>
<protein>
    <submittedName>
        <fullName evidence="3">Uncharacterized conserved protein</fullName>
    </submittedName>
    <submittedName>
        <fullName evidence="2">Zinc-dependent metalloprotease</fullName>
    </submittedName>
</protein>
<dbReference type="InterPro" id="IPR042271">
    <property type="entry name" value="Zinicin_2_N"/>
</dbReference>